<dbReference type="InterPro" id="IPR036140">
    <property type="entry name" value="PFN_sf"/>
</dbReference>
<dbReference type="PANTHER" id="PTHR11604:SF0">
    <property type="entry name" value="PROFILIN"/>
    <property type="match status" value="1"/>
</dbReference>
<evidence type="ECO:0000313" key="9">
    <source>
        <dbReference type="EMBL" id="KAK7484097.1"/>
    </source>
</evidence>
<evidence type="ECO:0000256" key="3">
    <source>
        <dbReference type="ARBA" id="ARBA00011583"/>
    </source>
</evidence>
<dbReference type="Proteomes" id="UP001519460">
    <property type="component" value="Unassembled WGS sequence"/>
</dbReference>
<dbReference type="PANTHER" id="PTHR11604">
    <property type="entry name" value="PROFILIN"/>
    <property type="match status" value="1"/>
</dbReference>
<feature type="compositionally biased region" description="Polar residues" evidence="8">
    <location>
        <begin position="71"/>
        <end position="86"/>
    </location>
</feature>
<organism evidence="9 10">
    <name type="scientific">Batillaria attramentaria</name>
    <dbReference type="NCBI Taxonomy" id="370345"/>
    <lineage>
        <taxon>Eukaryota</taxon>
        <taxon>Metazoa</taxon>
        <taxon>Spiralia</taxon>
        <taxon>Lophotrochozoa</taxon>
        <taxon>Mollusca</taxon>
        <taxon>Gastropoda</taxon>
        <taxon>Caenogastropoda</taxon>
        <taxon>Sorbeoconcha</taxon>
        <taxon>Cerithioidea</taxon>
        <taxon>Batillariidae</taxon>
        <taxon>Batillaria</taxon>
    </lineage>
</organism>
<keyword evidence="10" id="KW-1185">Reference proteome</keyword>
<dbReference type="InterPro" id="IPR048278">
    <property type="entry name" value="PFN"/>
</dbReference>
<dbReference type="Gene3D" id="3.30.450.30">
    <property type="entry name" value="Dynein light chain 2a, cytoplasmic"/>
    <property type="match status" value="1"/>
</dbReference>
<dbReference type="SMART" id="SM00392">
    <property type="entry name" value="PROF"/>
    <property type="match status" value="1"/>
</dbReference>
<dbReference type="SUPFAM" id="SSF55770">
    <property type="entry name" value="Profilin (actin-binding protein)"/>
    <property type="match status" value="1"/>
</dbReference>
<protein>
    <recommendedName>
        <fullName evidence="7">Profilin</fullName>
    </recommendedName>
</protein>
<comment type="subcellular location">
    <subcellularLocation>
        <location evidence="1">Cytoplasm</location>
        <location evidence="1">Cytoskeleton</location>
    </subcellularLocation>
</comment>
<feature type="region of interest" description="Disordered" evidence="8">
    <location>
        <begin position="1"/>
        <end position="91"/>
    </location>
</feature>
<keyword evidence="6" id="KW-0206">Cytoskeleton</keyword>
<evidence type="ECO:0000256" key="2">
    <source>
        <dbReference type="ARBA" id="ARBA00010058"/>
    </source>
</evidence>
<dbReference type="EMBL" id="JACVVK020000216">
    <property type="protein sequence ID" value="KAK7484097.1"/>
    <property type="molecule type" value="Genomic_DNA"/>
</dbReference>
<keyword evidence="5 7" id="KW-0009">Actin-binding</keyword>
<name>A0ABD0KAN8_9CAEN</name>
<evidence type="ECO:0000256" key="6">
    <source>
        <dbReference type="ARBA" id="ARBA00023212"/>
    </source>
</evidence>
<evidence type="ECO:0000256" key="5">
    <source>
        <dbReference type="ARBA" id="ARBA00023203"/>
    </source>
</evidence>
<evidence type="ECO:0000256" key="7">
    <source>
        <dbReference type="RuleBase" id="RU003909"/>
    </source>
</evidence>
<proteinExistence type="inferred from homology"/>
<comment type="similarity">
    <text evidence="2 7">Belongs to the profilin family.</text>
</comment>
<reference evidence="9 10" key="1">
    <citation type="journal article" date="2023" name="Sci. Data">
        <title>Genome assembly of the Korean intertidal mud-creeper Batillaria attramentaria.</title>
        <authorList>
            <person name="Patra A.K."/>
            <person name="Ho P.T."/>
            <person name="Jun S."/>
            <person name="Lee S.J."/>
            <person name="Kim Y."/>
            <person name="Won Y.J."/>
        </authorList>
    </citation>
    <scope>NUCLEOTIDE SEQUENCE [LARGE SCALE GENOMIC DNA]</scope>
    <source>
        <strain evidence="9">Wonlab-2016</strain>
    </source>
</reference>
<comment type="caution">
    <text evidence="9">The sequence shown here is derived from an EMBL/GenBank/DDBJ whole genome shotgun (WGS) entry which is preliminary data.</text>
</comment>
<dbReference type="InterPro" id="IPR005455">
    <property type="entry name" value="PFN_euk"/>
</dbReference>
<keyword evidence="4" id="KW-0963">Cytoplasm</keyword>
<dbReference type="GO" id="GO:0005856">
    <property type="term" value="C:cytoskeleton"/>
    <property type="evidence" value="ECO:0007669"/>
    <property type="project" value="UniProtKB-SubCell"/>
</dbReference>
<evidence type="ECO:0000256" key="8">
    <source>
        <dbReference type="SAM" id="MobiDB-lite"/>
    </source>
</evidence>
<dbReference type="Pfam" id="PF00235">
    <property type="entry name" value="Profilin"/>
    <property type="match status" value="1"/>
</dbReference>
<evidence type="ECO:0000256" key="4">
    <source>
        <dbReference type="ARBA" id="ARBA00022490"/>
    </source>
</evidence>
<sequence>MASLVETVQPPASSHLPPSPQVGWSIPAGGGGGQFLCPDPKAHLNGGWKAEPENDQENNNQESADTEQRPTEMSNTQEGNAETTIIQDVPAERGAPDIAASQGEELQTPEKKVTFKAGVDDVNEGNVTLREEYVDRVWDDFVTHFLLGSNHIQRAAIFDLVSQRPLASRGGVDISPEEMEQLVAGLNHIDLAYRTGVTIGGRSYKVRLADGRHGVMARTEREGCTVCKTRTLIIIGVHDENGNSRRCNEEVMRLGDFFRRKAM</sequence>
<evidence type="ECO:0000256" key="1">
    <source>
        <dbReference type="ARBA" id="ARBA00004245"/>
    </source>
</evidence>
<accession>A0ABD0KAN8</accession>
<dbReference type="GO" id="GO:0003779">
    <property type="term" value="F:actin binding"/>
    <property type="evidence" value="ECO:0007669"/>
    <property type="project" value="UniProtKB-KW"/>
</dbReference>
<comment type="subunit">
    <text evidence="3">Occurs in many kinds of cells as a complex with monomeric actin in a 1:1 ratio.</text>
</comment>
<dbReference type="CDD" id="cd00148">
    <property type="entry name" value="PROF"/>
    <property type="match status" value="1"/>
</dbReference>
<evidence type="ECO:0000313" key="10">
    <source>
        <dbReference type="Proteomes" id="UP001519460"/>
    </source>
</evidence>
<dbReference type="AlphaFoldDB" id="A0ABD0KAN8"/>
<gene>
    <name evidence="9" type="ORF">BaRGS_00024709</name>
</gene>